<dbReference type="Proteomes" id="UP000466692">
    <property type="component" value="Unassembled WGS sequence"/>
</dbReference>
<proteinExistence type="predicted"/>
<name>A0ACC7VIV4_9BACI</name>
<evidence type="ECO:0000313" key="2">
    <source>
        <dbReference type="Proteomes" id="UP000466692"/>
    </source>
</evidence>
<accession>A0ACC7VIV4</accession>
<keyword evidence="2" id="KW-1185">Reference proteome</keyword>
<protein>
    <submittedName>
        <fullName evidence="1">Uncharacterized protein</fullName>
    </submittedName>
</protein>
<gene>
    <name evidence="1" type="ORF">GLW08_16195</name>
</gene>
<sequence length="191" mass="21719">MNNKITEIENKILQLEAELSHTKHLLKEVKGNITDNEYPLLVITYFTYTVKLSYLADNPSVSIIGSMVIKNLGDKRLTHPYICLKLNSTSHISFAGKINDHDLIDHGYSPLPTQTWNYINEDVKSLTESEGEYWLSPLNLTHLDGGQTLSFANFQIRLDKNKTARPFKIVGFIYGKEIEEGIATLNKIHIN</sequence>
<evidence type="ECO:0000313" key="1">
    <source>
        <dbReference type="EMBL" id="MYL54876.1"/>
    </source>
</evidence>
<organism evidence="1 2">
    <name type="scientific">Pontibacillus yanchengensis</name>
    <dbReference type="NCBI Taxonomy" id="462910"/>
    <lineage>
        <taxon>Bacteria</taxon>
        <taxon>Bacillati</taxon>
        <taxon>Bacillota</taxon>
        <taxon>Bacilli</taxon>
        <taxon>Bacillales</taxon>
        <taxon>Bacillaceae</taxon>
        <taxon>Pontibacillus</taxon>
    </lineage>
</organism>
<reference evidence="1" key="1">
    <citation type="submission" date="2019-11" db="EMBL/GenBank/DDBJ databases">
        <title>Genome sequences of 17 halophilic strains isolated from different environments.</title>
        <authorList>
            <person name="Furrow R.E."/>
        </authorList>
    </citation>
    <scope>NUCLEOTIDE SEQUENCE</scope>
    <source>
        <strain evidence="1">22510_22_Filter</strain>
    </source>
</reference>
<dbReference type="EMBL" id="WMEU01000005">
    <property type="protein sequence ID" value="MYL54876.1"/>
    <property type="molecule type" value="Genomic_DNA"/>
</dbReference>
<comment type="caution">
    <text evidence="1">The sequence shown here is derived from an EMBL/GenBank/DDBJ whole genome shotgun (WGS) entry which is preliminary data.</text>
</comment>